<dbReference type="Proteomes" id="UP000789759">
    <property type="component" value="Unassembled WGS sequence"/>
</dbReference>
<evidence type="ECO:0000256" key="1">
    <source>
        <dbReference type="SAM" id="MobiDB-lite"/>
    </source>
</evidence>
<accession>A0A9N9IKV3</accession>
<gene>
    <name evidence="2" type="ORF">CPELLU_LOCUS13893</name>
</gene>
<feature type="region of interest" description="Disordered" evidence="1">
    <location>
        <begin position="1"/>
        <end position="25"/>
    </location>
</feature>
<comment type="caution">
    <text evidence="2">The sequence shown here is derived from an EMBL/GenBank/DDBJ whole genome shotgun (WGS) entry which is preliminary data.</text>
</comment>
<name>A0A9N9IKV3_9GLOM</name>
<keyword evidence="3" id="KW-1185">Reference proteome</keyword>
<organism evidence="2 3">
    <name type="scientific">Cetraspora pellucida</name>
    <dbReference type="NCBI Taxonomy" id="1433469"/>
    <lineage>
        <taxon>Eukaryota</taxon>
        <taxon>Fungi</taxon>
        <taxon>Fungi incertae sedis</taxon>
        <taxon>Mucoromycota</taxon>
        <taxon>Glomeromycotina</taxon>
        <taxon>Glomeromycetes</taxon>
        <taxon>Diversisporales</taxon>
        <taxon>Gigasporaceae</taxon>
        <taxon>Cetraspora</taxon>
    </lineage>
</organism>
<sequence length="52" mass="5842">MPEDVNTTEQFDPVGENSDEKENNLNQVEFVLSQVLMLNAASSKVVKQSMEK</sequence>
<evidence type="ECO:0000313" key="3">
    <source>
        <dbReference type="Proteomes" id="UP000789759"/>
    </source>
</evidence>
<reference evidence="2" key="1">
    <citation type="submission" date="2021-06" db="EMBL/GenBank/DDBJ databases">
        <authorList>
            <person name="Kallberg Y."/>
            <person name="Tangrot J."/>
            <person name="Rosling A."/>
        </authorList>
    </citation>
    <scope>NUCLEOTIDE SEQUENCE</scope>
    <source>
        <strain evidence="2">FL966</strain>
    </source>
</reference>
<feature type="non-terminal residue" evidence="2">
    <location>
        <position position="52"/>
    </location>
</feature>
<protein>
    <submittedName>
        <fullName evidence="2">13776_t:CDS:1</fullName>
    </submittedName>
</protein>
<evidence type="ECO:0000313" key="2">
    <source>
        <dbReference type="EMBL" id="CAG8737496.1"/>
    </source>
</evidence>
<feature type="compositionally biased region" description="Polar residues" evidence="1">
    <location>
        <begin position="1"/>
        <end position="10"/>
    </location>
</feature>
<proteinExistence type="predicted"/>
<dbReference type="AlphaFoldDB" id="A0A9N9IKV3"/>
<dbReference type="EMBL" id="CAJVQA010015493">
    <property type="protein sequence ID" value="CAG8737496.1"/>
    <property type="molecule type" value="Genomic_DNA"/>
</dbReference>